<dbReference type="AlphaFoldDB" id="A0A8X6VHJ7"/>
<protein>
    <submittedName>
        <fullName evidence="1">Uncharacterized protein</fullName>
    </submittedName>
</protein>
<dbReference type="Proteomes" id="UP000887159">
    <property type="component" value="Unassembled WGS sequence"/>
</dbReference>
<name>A0A8X6VHJ7_TRICX</name>
<keyword evidence="2" id="KW-1185">Reference proteome</keyword>
<evidence type="ECO:0000313" key="1">
    <source>
        <dbReference type="EMBL" id="GFY06275.1"/>
    </source>
</evidence>
<organism evidence="1 2">
    <name type="scientific">Trichonephila clavipes</name>
    <name type="common">Golden silk orbweaver</name>
    <name type="synonym">Nephila clavipes</name>
    <dbReference type="NCBI Taxonomy" id="2585209"/>
    <lineage>
        <taxon>Eukaryota</taxon>
        <taxon>Metazoa</taxon>
        <taxon>Ecdysozoa</taxon>
        <taxon>Arthropoda</taxon>
        <taxon>Chelicerata</taxon>
        <taxon>Arachnida</taxon>
        <taxon>Araneae</taxon>
        <taxon>Araneomorphae</taxon>
        <taxon>Entelegynae</taxon>
        <taxon>Araneoidea</taxon>
        <taxon>Nephilidae</taxon>
        <taxon>Trichonephila</taxon>
    </lineage>
</organism>
<proteinExistence type="predicted"/>
<comment type="caution">
    <text evidence="1">The sequence shown here is derived from an EMBL/GenBank/DDBJ whole genome shotgun (WGS) entry which is preliminary data.</text>
</comment>
<gene>
    <name evidence="1" type="ORF">TNCV_2680671</name>
</gene>
<dbReference type="EMBL" id="BMAU01021258">
    <property type="protein sequence ID" value="GFY06275.1"/>
    <property type="molecule type" value="Genomic_DNA"/>
</dbReference>
<sequence>MEKNKQSTVPPAYHWYEAKCPGGSLSLQCNGEKWMLTYDEAILKCEGKPSLCTVSAINSLSPPPLRD</sequence>
<accession>A0A8X6VHJ7</accession>
<evidence type="ECO:0000313" key="2">
    <source>
        <dbReference type="Proteomes" id="UP000887159"/>
    </source>
</evidence>
<reference evidence="1" key="1">
    <citation type="submission" date="2020-08" db="EMBL/GenBank/DDBJ databases">
        <title>Multicomponent nature underlies the extraordinary mechanical properties of spider dragline silk.</title>
        <authorList>
            <person name="Kono N."/>
            <person name="Nakamura H."/>
            <person name="Mori M."/>
            <person name="Yoshida Y."/>
            <person name="Ohtoshi R."/>
            <person name="Malay A.D."/>
            <person name="Moran D.A.P."/>
            <person name="Tomita M."/>
            <person name="Numata K."/>
            <person name="Arakawa K."/>
        </authorList>
    </citation>
    <scope>NUCLEOTIDE SEQUENCE</scope>
</reference>